<dbReference type="InterPro" id="IPR011009">
    <property type="entry name" value="Kinase-like_dom_sf"/>
</dbReference>
<dbReference type="Proteomes" id="UP000077266">
    <property type="component" value="Unassembled WGS sequence"/>
</dbReference>
<evidence type="ECO:0000259" key="2">
    <source>
        <dbReference type="PROSITE" id="PS50011"/>
    </source>
</evidence>
<keyword evidence="3" id="KW-0418">Kinase</keyword>
<dbReference type="InterPro" id="IPR001245">
    <property type="entry name" value="Ser-Thr/Tyr_kinase_cat_dom"/>
</dbReference>
<dbReference type="InterPro" id="IPR020635">
    <property type="entry name" value="Tyr_kinase_cat_dom"/>
</dbReference>
<evidence type="ECO:0000313" key="3">
    <source>
        <dbReference type="EMBL" id="KZV77983.1"/>
    </source>
</evidence>
<dbReference type="Gene3D" id="1.10.510.10">
    <property type="entry name" value="Transferase(Phosphotransferase) domain 1"/>
    <property type="match status" value="1"/>
</dbReference>
<proteinExistence type="predicted"/>
<dbReference type="GO" id="GO:0004713">
    <property type="term" value="F:protein tyrosine kinase activity"/>
    <property type="evidence" value="ECO:0007669"/>
    <property type="project" value="InterPro"/>
</dbReference>
<gene>
    <name evidence="3" type="ORF">EXIGLDRAFT_634692</name>
</gene>
<dbReference type="SUPFAM" id="SSF56112">
    <property type="entry name" value="Protein kinase-like (PK-like)"/>
    <property type="match status" value="1"/>
</dbReference>
<dbReference type="PROSITE" id="PS50011">
    <property type="entry name" value="PROTEIN_KINASE_DOM"/>
    <property type="match status" value="1"/>
</dbReference>
<dbReference type="GO" id="GO:0004674">
    <property type="term" value="F:protein serine/threonine kinase activity"/>
    <property type="evidence" value="ECO:0007669"/>
    <property type="project" value="TreeGrafter"/>
</dbReference>
<dbReference type="InterPro" id="IPR000719">
    <property type="entry name" value="Prot_kinase_dom"/>
</dbReference>
<dbReference type="PANTHER" id="PTHR44329">
    <property type="entry name" value="SERINE/THREONINE-PROTEIN KINASE TNNI3K-RELATED"/>
    <property type="match status" value="1"/>
</dbReference>
<dbReference type="SMART" id="SM00219">
    <property type="entry name" value="TyrKc"/>
    <property type="match status" value="1"/>
</dbReference>
<dbReference type="OrthoDB" id="4062651at2759"/>
<dbReference type="AlphaFoldDB" id="A0A166MFV1"/>
<organism evidence="3 4">
    <name type="scientific">Exidia glandulosa HHB12029</name>
    <dbReference type="NCBI Taxonomy" id="1314781"/>
    <lineage>
        <taxon>Eukaryota</taxon>
        <taxon>Fungi</taxon>
        <taxon>Dikarya</taxon>
        <taxon>Basidiomycota</taxon>
        <taxon>Agaricomycotina</taxon>
        <taxon>Agaricomycetes</taxon>
        <taxon>Auriculariales</taxon>
        <taxon>Exidiaceae</taxon>
        <taxon>Exidia</taxon>
    </lineage>
</organism>
<keyword evidence="4" id="KW-1185">Reference proteome</keyword>
<feature type="non-terminal residue" evidence="3">
    <location>
        <position position="1"/>
    </location>
</feature>
<evidence type="ECO:0000256" key="1">
    <source>
        <dbReference type="SAM" id="MobiDB-lite"/>
    </source>
</evidence>
<accession>A0A166MFV1</accession>
<dbReference type="InParanoid" id="A0A166MFV1"/>
<dbReference type="GO" id="GO:0005524">
    <property type="term" value="F:ATP binding"/>
    <property type="evidence" value="ECO:0007669"/>
    <property type="project" value="InterPro"/>
</dbReference>
<protein>
    <submittedName>
        <fullName evidence="3">Kinase-like protein</fullName>
    </submittedName>
</protein>
<evidence type="ECO:0000313" key="4">
    <source>
        <dbReference type="Proteomes" id="UP000077266"/>
    </source>
</evidence>
<feature type="domain" description="Protein kinase" evidence="2">
    <location>
        <begin position="1"/>
        <end position="157"/>
    </location>
</feature>
<name>A0A166MFV1_EXIGL</name>
<dbReference type="InterPro" id="IPR051681">
    <property type="entry name" value="Ser/Thr_Kinases-Pseudokinases"/>
</dbReference>
<dbReference type="STRING" id="1314781.A0A166MFV1"/>
<feature type="region of interest" description="Disordered" evidence="1">
    <location>
        <begin position="164"/>
        <end position="186"/>
    </location>
</feature>
<dbReference type="EMBL" id="KV427254">
    <property type="protein sequence ID" value="KZV77983.1"/>
    <property type="molecule type" value="Genomic_DNA"/>
</dbReference>
<dbReference type="Pfam" id="PF07714">
    <property type="entry name" value="PK_Tyr_Ser-Thr"/>
    <property type="match status" value="1"/>
</dbReference>
<sequence length="186" mass="20825">AAGLNYLHTRSPQILHGDFRAVTHLAASRWTTVSTDGRVYICNFDFQPLQRHNLGMDSSLYLAPTTRRWLSPEAANLAIHTAESDVYSFGCFMWELYAGRPPFSNISGGELEITLRHGERPKRPTSLVNDDLWDLIWMCWSRGPRRRPTMARVHDRLRAIGEARTVTPGPLDVPSPPGPSGTLSTA</sequence>
<keyword evidence="3" id="KW-0808">Transferase</keyword>
<reference evidence="3 4" key="1">
    <citation type="journal article" date="2016" name="Mol. Biol. Evol.">
        <title>Comparative Genomics of Early-Diverging Mushroom-Forming Fungi Provides Insights into the Origins of Lignocellulose Decay Capabilities.</title>
        <authorList>
            <person name="Nagy L.G."/>
            <person name="Riley R."/>
            <person name="Tritt A."/>
            <person name="Adam C."/>
            <person name="Daum C."/>
            <person name="Floudas D."/>
            <person name="Sun H."/>
            <person name="Yadav J.S."/>
            <person name="Pangilinan J."/>
            <person name="Larsson K.H."/>
            <person name="Matsuura K."/>
            <person name="Barry K."/>
            <person name="Labutti K."/>
            <person name="Kuo R."/>
            <person name="Ohm R.A."/>
            <person name="Bhattacharya S.S."/>
            <person name="Shirouzu T."/>
            <person name="Yoshinaga Y."/>
            <person name="Martin F.M."/>
            <person name="Grigoriev I.V."/>
            <person name="Hibbett D.S."/>
        </authorList>
    </citation>
    <scope>NUCLEOTIDE SEQUENCE [LARGE SCALE GENOMIC DNA]</scope>
    <source>
        <strain evidence="3 4">HHB12029</strain>
    </source>
</reference>